<dbReference type="Proteomes" id="UP001291623">
    <property type="component" value="Unassembled WGS sequence"/>
</dbReference>
<protein>
    <submittedName>
        <fullName evidence="2">Uncharacterized protein</fullName>
    </submittedName>
</protein>
<feature type="region of interest" description="Disordered" evidence="1">
    <location>
        <begin position="72"/>
        <end position="96"/>
    </location>
</feature>
<evidence type="ECO:0000313" key="3">
    <source>
        <dbReference type="Proteomes" id="UP001291623"/>
    </source>
</evidence>
<gene>
    <name evidence="2" type="ORF">RND71_012427</name>
</gene>
<reference evidence="2" key="1">
    <citation type="submission" date="2023-12" db="EMBL/GenBank/DDBJ databases">
        <title>Genome assembly of Anisodus tanguticus.</title>
        <authorList>
            <person name="Wang Y.-J."/>
        </authorList>
    </citation>
    <scope>NUCLEOTIDE SEQUENCE</scope>
    <source>
        <strain evidence="2">KB-2021</strain>
        <tissue evidence="2">Leaf</tissue>
    </source>
</reference>
<comment type="caution">
    <text evidence="2">The sequence shown here is derived from an EMBL/GenBank/DDBJ whole genome shotgun (WGS) entry which is preliminary data.</text>
</comment>
<evidence type="ECO:0000313" key="2">
    <source>
        <dbReference type="EMBL" id="KAK4368635.1"/>
    </source>
</evidence>
<organism evidence="2 3">
    <name type="scientific">Anisodus tanguticus</name>
    <dbReference type="NCBI Taxonomy" id="243964"/>
    <lineage>
        <taxon>Eukaryota</taxon>
        <taxon>Viridiplantae</taxon>
        <taxon>Streptophyta</taxon>
        <taxon>Embryophyta</taxon>
        <taxon>Tracheophyta</taxon>
        <taxon>Spermatophyta</taxon>
        <taxon>Magnoliopsida</taxon>
        <taxon>eudicotyledons</taxon>
        <taxon>Gunneridae</taxon>
        <taxon>Pentapetalae</taxon>
        <taxon>asterids</taxon>
        <taxon>lamiids</taxon>
        <taxon>Solanales</taxon>
        <taxon>Solanaceae</taxon>
        <taxon>Solanoideae</taxon>
        <taxon>Hyoscyameae</taxon>
        <taxon>Anisodus</taxon>
    </lineage>
</organism>
<dbReference type="EMBL" id="JAVYJV010000006">
    <property type="protein sequence ID" value="KAK4368635.1"/>
    <property type="molecule type" value="Genomic_DNA"/>
</dbReference>
<feature type="region of interest" description="Disordered" evidence="1">
    <location>
        <begin position="1"/>
        <end position="30"/>
    </location>
</feature>
<dbReference type="AlphaFoldDB" id="A0AAE1VQQ0"/>
<proteinExistence type="predicted"/>
<sequence length="96" mass="10407">MEQEVPSCTTPQTSTLINSDPSTTVPTITMTNPRTTILPQTTQPTNTTLDPIEPPKLSALLSEEGIVCIPESLSPKDSKLDQMEESVTEETARSFS</sequence>
<name>A0AAE1VQQ0_9SOLA</name>
<evidence type="ECO:0000256" key="1">
    <source>
        <dbReference type="SAM" id="MobiDB-lite"/>
    </source>
</evidence>
<keyword evidence="3" id="KW-1185">Reference proteome</keyword>
<accession>A0AAE1VQQ0</accession>